<dbReference type="Proteomes" id="UP000095282">
    <property type="component" value="Unplaced"/>
</dbReference>
<evidence type="ECO:0000313" key="2">
    <source>
        <dbReference type="WBParaSite" id="Csp11.Scaffold621.g6182.t1"/>
    </source>
</evidence>
<sequence length="87" mass="10020">MGGSARLGRQEVSFVHRGARRCTVPEPLSFGRGGKKRWISVEDYFIVRHGLVLKWPNDWVISFREVFDDEDELSIDNLFPIEMVLVG</sequence>
<reference evidence="2" key="1">
    <citation type="submission" date="2016-11" db="UniProtKB">
        <authorList>
            <consortium name="WormBaseParasite"/>
        </authorList>
    </citation>
    <scope>IDENTIFICATION</scope>
</reference>
<dbReference type="AlphaFoldDB" id="A0A1I7TI76"/>
<accession>A0A1I7TI76</accession>
<dbReference type="WBParaSite" id="Csp11.Scaffold621.g6182.t1">
    <property type="protein sequence ID" value="Csp11.Scaffold621.g6182.t1"/>
    <property type="gene ID" value="Csp11.Scaffold621.g6182"/>
</dbReference>
<protein>
    <submittedName>
        <fullName evidence="2">DUF4283 domain-containing protein</fullName>
    </submittedName>
</protein>
<keyword evidence="1" id="KW-1185">Reference proteome</keyword>
<name>A0A1I7TI76_9PELO</name>
<evidence type="ECO:0000313" key="1">
    <source>
        <dbReference type="Proteomes" id="UP000095282"/>
    </source>
</evidence>
<organism evidence="1 2">
    <name type="scientific">Caenorhabditis tropicalis</name>
    <dbReference type="NCBI Taxonomy" id="1561998"/>
    <lineage>
        <taxon>Eukaryota</taxon>
        <taxon>Metazoa</taxon>
        <taxon>Ecdysozoa</taxon>
        <taxon>Nematoda</taxon>
        <taxon>Chromadorea</taxon>
        <taxon>Rhabditida</taxon>
        <taxon>Rhabditina</taxon>
        <taxon>Rhabditomorpha</taxon>
        <taxon>Rhabditoidea</taxon>
        <taxon>Rhabditidae</taxon>
        <taxon>Peloderinae</taxon>
        <taxon>Caenorhabditis</taxon>
    </lineage>
</organism>
<proteinExistence type="predicted"/>
<dbReference type="SUPFAM" id="SSF101690">
    <property type="entry name" value="PAZ domain"/>
    <property type="match status" value="1"/>
</dbReference>
<dbReference type="InterPro" id="IPR036085">
    <property type="entry name" value="PAZ_dom_sf"/>
</dbReference>